<dbReference type="InterPro" id="IPR012337">
    <property type="entry name" value="RNaseH-like_sf"/>
</dbReference>
<dbReference type="GO" id="GO:0006259">
    <property type="term" value="P:DNA metabolic process"/>
    <property type="evidence" value="ECO:0007669"/>
    <property type="project" value="UniProtKB-ARBA"/>
</dbReference>
<dbReference type="GO" id="GO:0005829">
    <property type="term" value="C:cytosol"/>
    <property type="evidence" value="ECO:0007669"/>
    <property type="project" value="TreeGrafter"/>
</dbReference>
<evidence type="ECO:0000256" key="1">
    <source>
        <dbReference type="ARBA" id="ARBA00022722"/>
    </source>
</evidence>
<evidence type="ECO:0000259" key="4">
    <source>
        <dbReference type="SMART" id="SM00479"/>
    </source>
</evidence>
<dbReference type="Gene3D" id="3.30.420.10">
    <property type="entry name" value="Ribonuclease H-like superfamily/Ribonuclease H"/>
    <property type="match status" value="1"/>
</dbReference>
<reference evidence="5 6" key="1">
    <citation type="submission" date="2019-03" db="EMBL/GenBank/DDBJ databases">
        <title>Genomic Encyclopedia of Type Strains, Phase IV (KMG-IV): sequencing the most valuable type-strain genomes for metagenomic binning, comparative biology and taxonomic classification.</title>
        <authorList>
            <person name="Goeker M."/>
        </authorList>
    </citation>
    <scope>NUCLEOTIDE SEQUENCE [LARGE SCALE GENOMIC DNA]</scope>
    <source>
        <strain evidence="5 6">DSM 5604</strain>
    </source>
</reference>
<dbReference type="AlphaFoldDB" id="A0A4R6XEZ3"/>
<dbReference type="PANTHER" id="PTHR30231">
    <property type="entry name" value="DNA POLYMERASE III SUBUNIT EPSILON"/>
    <property type="match status" value="1"/>
</dbReference>
<dbReference type="InterPro" id="IPR036397">
    <property type="entry name" value="RNaseH_sf"/>
</dbReference>
<dbReference type="OrthoDB" id="5497329at2"/>
<keyword evidence="2" id="KW-0378">Hydrolase</keyword>
<accession>A0A4R6XEZ3</accession>
<evidence type="ECO:0000256" key="3">
    <source>
        <dbReference type="ARBA" id="ARBA00022839"/>
    </source>
</evidence>
<dbReference type="GO" id="GO:0003676">
    <property type="term" value="F:nucleic acid binding"/>
    <property type="evidence" value="ECO:0007669"/>
    <property type="project" value="InterPro"/>
</dbReference>
<dbReference type="SUPFAM" id="SSF53098">
    <property type="entry name" value="Ribonuclease H-like"/>
    <property type="match status" value="1"/>
</dbReference>
<comment type="caution">
    <text evidence="5">The sequence shown here is derived from an EMBL/GenBank/DDBJ whole genome shotgun (WGS) entry which is preliminary data.</text>
</comment>
<sequence length="237" mass="27581">MFKHKRRFSWLDYLQEQSKTIQEPLLKCFYQSQLDFIQDKTLRAAEFVALDFETTGLCPEQDEIVSVGLVPFTLQRIKVAQAKHWLVRPQGQLSDESVVIHGITHSDLSQAPSLDKVLQSLLPELQGKVVVVHYQFIEREFLAQASVRLMGQELIFPMIDTMAIEARWHRMGWRSELKRWFGAKQVSIRLADSRVRYGLPRYQMHSALTDAIATAELFQAQVRHRFSDSDYVSDVWQ</sequence>
<name>A0A4R6XEZ3_9GAMM</name>
<proteinExistence type="predicted"/>
<feature type="domain" description="Exonuclease" evidence="4">
    <location>
        <begin position="46"/>
        <end position="227"/>
    </location>
</feature>
<dbReference type="NCBIfam" id="NF006602">
    <property type="entry name" value="PRK09146.1"/>
    <property type="match status" value="1"/>
</dbReference>
<evidence type="ECO:0000313" key="6">
    <source>
        <dbReference type="Proteomes" id="UP000295729"/>
    </source>
</evidence>
<dbReference type="CDD" id="cd06127">
    <property type="entry name" value="DEDDh"/>
    <property type="match status" value="1"/>
</dbReference>
<protein>
    <submittedName>
        <fullName evidence="5">DNA polymerase-3 subunit epsilon</fullName>
    </submittedName>
</protein>
<dbReference type="Proteomes" id="UP000295729">
    <property type="component" value="Unassembled WGS sequence"/>
</dbReference>
<dbReference type="GO" id="GO:0008408">
    <property type="term" value="F:3'-5' exonuclease activity"/>
    <property type="evidence" value="ECO:0007669"/>
    <property type="project" value="TreeGrafter"/>
</dbReference>
<evidence type="ECO:0000313" key="5">
    <source>
        <dbReference type="EMBL" id="TDR15817.1"/>
    </source>
</evidence>
<evidence type="ECO:0000256" key="2">
    <source>
        <dbReference type="ARBA" id="ARBA00022801"/>
    </source>
</evidence>
<dbReference type="SMART" id="SM00479">
    <property type="entry name" value="EXOIII"/>
    <property type="match status" value="1"/>
</dbReference>
<gene>
    <name evidence="5" type="ORF">C8D85_1194</name>
</gene>
<dbReference type="InterPro" id="IPR013520">
    <property type="entry name" value="Ribonucl_H"/>
</dbReference>
<organism evidence="5 6">
    <name type="scientific">Marinomonas communis</name>
    <dbReference type="NCBI Taxonomy" id="28254"/>
    <lineage>
        <taxon>Bacteria</taxon>
        <taxon>Pseudomonadati</taxon>
        <taxon>Pseudomonadota</taxon>
        <taxon>Gammaproteobacteria</taxon>
        <taxon>Oceanospirillales</taxon>
        <taxon>Oceanospirillaceae</taxon>
        <taxon>Marinomonas</taxon>
    </lineage>
</organism>
<keyword evidence="3" id="KW-0269">Exonuclease</keyword>
<keyword evidence="6" id="KW-1185">Reference proteome</keyword>
<dbReference type="RefSeq" id="WP_133560538.1">
    <property type="nucleotide sequence ID" value="NZ_SNZA01000001.1"/>
</dbReference>
<dbReference type="EMBL" id="SNZA01000001">
    <property type="protein sequence ID" value="TDR15817.1"/>
    <property type="molecule type" value="Genomic_DNA"/>
</dbReference>
<dbReference type="PANTHER" id="PTHR30231:SF4">
    <property type="entry name" value="PROTEIN NEN2"/>
    <property type="match status" value="1"/>
</dbReference>
<keyword evidence="1" id="KW-0540">Nuclease</keyword>
<dbReference type="Pfam" id="PF00929">
    <property type="entry name" value="RNase_T"/>
    <property type="match status" value="1"/>
</dbReference>